<comment type="caution">
    <text evidence="4">The sequence shown here is derived from an EMBL/GenBank/DDBJ whole genome shotgun (WGS) entry which is preliminary data.</text>
</comment>
<feature type="domain" description="FAD-binding PCMH-type" evidence="3">
    <location>
        <begin position="27"/>
        <end position="210"/>
    </location>
</feature>
<dbReference type="Pfam" id="PF01565">
    <property type="entry name" value="FAD_binding_4"/>
    <property type="match status" value="1"/>
</dbReference>
<evidence type="ECO:0000259" key="3">
    <source>
        <dbReference type="PROSITE" id="PS51387"/>
    </source>
</evidence>
<keyword evidence="2" id="KW-0274">FAD</keyword>
<sequence>MRAAGEEVLGELSATAAARPAGEDDRVDGVPARVVAEPSTTDEAAAVLRVAAARGLAVVPRGTGTKLSWGHPPERVDVVLDTGRMDRVIEHRAGDLVVHVQAGVRLDALQEHLAAARQRLAISPVRPPGAGPGTVGGVVATAATGPLRLSHGAVRDLLIGVTMVRADGTVAKAGGKVVKNVAGYDLGKVLTGAWGTLGLVTEAVFRLHPLPPAARWVVAPVTSAADAHDKVQRVVHSSVMANALELDRAGDGSAALAVLVEGIPQGVDDRVRTLLGLLGDAGDAEVTDVPPGWWGHAPWERGGVALRLTHEIAALPRLLDALDDAGRRCGLTAAVRGSPGVGVLHAGLPADPGAVPAFVTRLREASPAWGGDVVVLDAPPAVKAGLDVWGPVRGLSLMRRVKDQFDPDHRMAPGRFAGGI</sequence>
<gene>
    <name evidence="4" type="ORF">FHX46_003867</name>
</gene>
<accession>A0ABX0SZH9</accession>
<dbReference type="SUPFAM" id="SSF55103">
    <property type="entry name" value="FAD-linked oxidases, C-terminal domain"/>
    <property type="match status" value="1"/>
</dbReference>
<dbReference type="Gene3D" id="3.30.465.10">
    <property type="match status" value="1"/>
</dbReference>
<dbReference type="EMBL" id="JAANOU010000001">
    <property type="protein sequence ID" value="NIH81337.1"/>
    <property type="molecule type" value="Genomic_DNA"/>
</dbReference>
<evidence type="ECO:0000256" key="2">
    <source>
        <dbReference type="ARBA" id="ARBA00022827"/>
    </source>
</evidence>
<dbReference type="PROSITE" id="PS51387">
    <property type="entry name" value="FAD_PCMH"/>
    <property type="match status" value="1"/>
</dbReference>
<dbReference type="Proteomes" id="UP000754495">
    <property type="component" value="Unassembled WGS sequence"/>
</dbReference>
<evidence type="ECO:0000256" key="1">
    <source>
        <dbReference type="ARBA" id="ARBA00022630"/>
    </source>
</evidence>
<keyword evidence="5" id="KW-1185">Reference proteome</keyword>
<dbReference type="InterPro" id="IPR016169">
    <property type="entry name" value="FAD-bd_PCMH_sub2"/>
</dbReference>
<dbReference type="InterPro" id="IPR036318">
    <property type="entry name" value="FAD-bd_PCMH-like_sf"/>
</dbReference>
<name>A0ABX0SZH9_9PSEU</name>
<dbReference type="RefSeq" id="WP_167116935.1">
    <property type="nucleotide sequence ID" value="NZ_JAANOU010000001.1"/>
</dbReference>
<dbReference type="InterPro" id="IPR016166">
    <property type="entry name" value="FAD-bd_PCMH"/>
</dbReference>
<organism evidence="4 5">
    <name type="scientific">Amycolatopsis viridis</name>
    <dbReference type="NCBI Taxonomy" id="185678"/>
    <lineage>
        <taxon>Bacteria</taxon>
        <taxon>Bacillati</taxon>
        <taxon>Actinomycetota</taxon>
        <taxon>Actinomycetes</taxon>
        <taxon>Pseudonocardiales</taxon>
        <taxon>Pseudonocardiaceae</taxon>
        <taxon>Amycolatopsis</taxon>
    </lineage>
</organism>
<dbReference type="PANTHER" id="PTHR11748">
    <property type="entry name" value="D-LACTATE DEHYDROGENASE"/>
    <property type="match status" value="1"/>
</dbReference>
<keyword evidence="1" id="KW-0285">Flavoprotein</keyword>
<dbReference type="InterPro" id="IPR006094">
    <property type="entry name" value="Oxid_FAD_bind_N"/>
</dbReference>
<protein>
    <submittedName>
        <fullName evidence="4">Glycolate oxidase FAD binding subunit</fullName>
    </submittedName>
</protein>
<dbReference type="PANTHER" id="PTHR11748:SF103">
    <property type="entry name" value="GLYCOLATE OXIDASE SUBUNIT GLCE"/>
    <property type="match status" value="1"/>
</dbReference>
<evidence type="ECO:0000313" key="5">
    <source>
        <dbReference type="Proteomes" id="UP000754495"/>
    </source>
</evidence>
<dbReference type="SUPFAM" id="SSF56176">
    <property type="entry name" value="FAD-binding/transporter-associated domain-like"/>
    <property type="match status" value="1"/>
</dbReference>
<reference evidence="4 5" key="1">
    <citation type="submission" date="2020-03" db="EMBL/GenBank/DDBJ databases">
        <title>Sequencing the genomes of 1000 actinobacteria strains.</title>
        <authorList>
            <person name="Klenk H.-P."/>
        </authorList>
    </citation>
    <scope>NUCLEOTIDE SEQUENCE [LARGE SCALE GENOMIC DNA]</scope>
    <source>
        <strain evidence="4 5">DSM 45668</strain>
    </source>
</reference>
<proteinExistence type="predicted"/>
<evidence type="ECO:0000313" key="4">
    <source>
        <dbReference type="EMBL" id="NIH81337.1"/>
    </source>
</evidence>
<dbReference type="InterPro" id="IPR016164">
    <property type="entry name" value="FAD-linked_Oxase-like_C"/>
</dbReference>